<dbReference type="GO" id="GO:0007156">
    <property type="term" value="P:homophilic cell adhesion via plasma membrane adhesion molecules"/>
    <property type="evidence" value="ECO:0007669"/>
    <property type="project" value="TreeGrafter"/>
</dbReference>
<dbReference type="Proteomes" id="UP000835052">
    <property type="component" value="Unassembled WGS sequence"/>
</dbReference>
<name>A0A8S1GU15_9PELO</name>
<comment type="caution">
    <text evidence="5">The sequence shown here is derived from an EMBL/GenBank/DDBJ whole genome shotgun (WGS) entry which is preliminary data.</text>
</comment>
<keyword evidence="6" id="KW-1185">Reference proteome</keyword>
<keyword evidence="3" id="KW-0393">Immunoglobulin domain</keyword>
<dbReference type="PROSITE" id="PS50835">
    <property type="entry name" value="IG_LIKE"/>
    <property type="match status" value="1"/>
</dbReference>
<dbReference type="InterPro" id="IPR050958">
    <property type="entry name" value="Cell_Adh-Cytoskel_Orgn"/>
</dbReference>
<dbReference type="Pfam" id="PF07679">
    <property type="entry name" value="I-set"/>
    <property type="match status" value="1"/>
</dbReference>
<organism evidence="5 6">
    <name type="scientific">Caenorhabditis auriculariae</name>
    <dbReference type="NCBI Taxonomy" id="2777116"/>
    <lineage>
        <taxon>Eukaryota</taxon>
        <taxon>Metazoa</taxon>
        <taxon>Ecdysozoa</taxon>
        <taxon>Nematoda</taxon>
        <taxon>Chromadorea</taxon>
        <taxon>Rhabditida</taxon>
        <taxon>Rhabditina</taxon>
        <taxon>Rhabditomorpha</taxon>
        <taxon>Rhabditoidea</taxon>
        <taxon>Rhabditidae</taxon>
        <taxon>Peloderinae</taxon>
        <taxon>Caenorhabditis</taxon>
    </lineage>
</organism>
<keyword evidence="1" id="KW-0732">Signal</keyword>
<accession>A0A8S1GU15</accession>
<evidence type="ECO:0000256" key="2">
    <source>
        <dbReference type="ARBA" id="ARBA00023157"/>
    </source>
</evidence>
<dbReference type="InterPro" id="IPR013098">
    <property type="entry name" value="Ig_I-set"/>
</dbReference>
<dbReference type="InterPro" id="IPR007110">
    <property type="entry name" value="Ig-like_dom"/>
</dbReference>
<dbReference type="PANTHER" id="PTHR45080">
    <property type="entry name" value="CONTACTIN 5"/>
    <property type="match status" value="1"/>
</dbReference>
<dbReference type="InterPro" id="IPR036179">
    <property type="entry name" value="Ig-like_dom_sf"/>
</dbReference>
<gene>
    <name evidence="5" type="ORF">CAUJ_LOCUS3075</name>
</gene>
<dbReference type="PANTHER" id="PTHR45080:SF8">
    <property type="entry name" value="IG-LIKE DOMAIN-CONTAINING PROTEIN"/>
    <property type="match status" value="1"/>
</dbReference>
<evidence type="ECO:0000256" key="1">
    <source>
        <dbReference type="ARBA" id="ARBA00022729"/>
    </source>
</evidence>
<dbReference type="CDD" id="cd00096">
    <property type="entry name" value="Ig"/>
    <property type="match status" value="1"/>
</dbReference>
<dbReference type="AlphaFoldDB" id="A0A8S1GU15"/>
<sequence>MQRPRCTGKTAKTQAILCVRIGGSASRLFIILGFVFSFSDGPTASLIEEASADYSEPEADFATDRLPESLDFHCLHDLLWLEPLHKCDELLPLRCCWLNTFECGAFLVRPSISAMAPPSIYGEPKIRPENGSVFLEVIATGADPTKTVWFFGEQELEENEYVKFSHSDEGGNRTKFIAEIKDFDKPLAGEYKATFASADGENHATFNVTAGNAPDFHDKPHIVQRDNGNIIVIKVRAKSHLEMKAEWFKDDKPVKCNDRVKAVVKKDDKDKDGFQFLLEIHGPQKEDEAKYRCVVKNSEGQNQQSLNLVFD</sequence>
<dbReference type="OrthoDB" id="504170at2759"/>
<dbReference type="Gene3D" id="2.60.40.10">
    <property type="entry name" value="Immunoglobulins"/>
    <property type="match status" value="2"/>
</dbReference>
<evidence type="ECO:0000259" key="4">
    <source>
        <dbReference type="PROSITE" id="PS50835"/>
    </source>
</evidence>
<evidence type="ECO:0000313" key="5">
    <source>
        <dbReference type="EMBL" id="CAD6187156.1"/>
    </source>
</evidence>
<evidence type="ECO:0000256" key="3">
    <source>
        <dbReference type="ARBA" id="ARBA00023319"/>
    </source>
</evidence>
<keyword evidence="2" id="KW-1015">Disulfide bond</keyword>
<protein>
    <recommendedName>
        <fullName evidence="4">Ig-like domain-containing protein</fullName>
    </recommendedName>
</protein>
<feature type="domain" description="Ig-like" evidence="4">
    <location>
        <begin position="214"/>
        <end position="309"/>
    </location>
</feature>
<dbReference type="GO" id="GO:0005886">
    <property type="term" value="C:plasma membrane"/>
    <property type="evidence" value="ECO:0007669"/>
    <property type="project" value="TreeGrafter"/>
</dbReference>
<proteinExistence type="predicted"/>
<dbReference type="SUPFAM" id="SSF48726">
    <property type="entry name" value="Immunoglobulin"/>
    <property type="match status" value="2"/>
</dbReference>
<dbReference type="InterPro" id="IPR013783">
    <property type="entry name" value="Ig-like_fold"/>
</dbReference>
<dbReference type="EMBL" id="CAJGYM010000006">
    <property type="protein sequence ID" value="CAD6187156.1"/>
    <property type="molecule type" value="Genomic_DNA"/>
</dbReference>
<reference evidence="5" key="1">
    <citation type="submission" date="2020-10" db="EMBL/GenBank/DDBJ databases">
        <authorList>
            <person name="Kikuchi T."/>
        </authorList>
    </citation>
    <scope>NUCLEOTIDE SEQUENCE</scope>
    <source>
        <strain evidence="5">NKZ352</strain>
    </source>
</reference>
<evidence type="ECO:0000313" key="6">
    <source>
        <dbReference type="Proteomes" id="UP000835052"/>
    </source>
</evidence>